<dbReference type="SUPFAM" id="SSF75005">
    <property type="entry name" value="Arabinanase/levansucrase/invertase"/>
    <property type="match status" value="1"/>
</dbReference>
<protein>
    <recommendedName>
        <fullName evidence="9">Glycosyl hydrolase family 32 N-terminal domain-containing protein</fullName>
    </recommendedName>
</protein>
<sequence>MLAFYTICDYDADKLSQNDVFDIKSQRQHLSTSSDDGKTWQDFHGNPIVDIGSTEFRDPKVVQIGENEWLMLIARSREHVIDFYLSTDLIKWQQVSSFSECPKKDGAWECPDLICVDKENNIWCLLLSVDSGFENNGSGTLYILGNLHNHYFISQPCYMRGRSFIRLDHGPDFFAPQSFYNAELTSPNLMLGWLNSWLYAKDMPAHNLPMMQSIVRELRLIKTIENSYLLSQIPKLESAKVIAQSGPIELRESFYNNTLFENVKGTFHLKTTISGLETDSAKITFDVGGDVVFAVFVNFIKSEINVARARGAFFSAEHETYTAEVLDIEGSFDMGILVDYHSVEIFVNRGTTVMSFRVPFPIDGVGINVSGMSNSSVFTYLLTEY</sequence>
<evidence type="ECO:0008006" key="9">
    <source>
        <dbReference type="Google" id="ProtNLM"/>
    </source>
</evidence>
<reference evidence="7 8" key="1">
    <citation type="submission" date="2016-11" db="EMBL/GenBank/DDBJ databases">
        <title>Networking in microbes: conjugative elements and plasmids in the genus Alteromonas.</title>
        <authorList>
            <person name="Lopez-Perez M."/>
            <person name="Ramon-Marco N."/>
            <person name="Rodriguez-Valera F."/>
        </authorList>
    </citation>
    <scope>NUCLEOTIDE SEQUENCE [LARGE SCALE GENOMIC DNA]</scope>
    <source>
        <strain evidence="7 8">CP48</strain>
    </source>
</reference>
<dbReference type="GO" id="GO:0005987">
    <property type="term" value="P:sucrose catabolic process"/>
    <property type="evidence" value="ECO:0007669"/>
    <property type="project" value="TreeGrafter"/>
</dbReference>
<dbReference type="InterPro" id="IPR023296">
    <property type="entry name" value="Glyco_hydro_beta-prop_sf"/>
</dbReference>
<name>A0AAC9NQX0_9ALTE</name>
<dbReference type="Gene3D" id="2.115.10.20">
    <property type="entry name" value="Glycosyl hydrolase domain, family 43"/>
    <property type="match status" value="1"/>
</dbReference>
<organism evidence="7 8">
    <name type="scientific">Alteromonas mediterranea</name>
    <dbReference type="NCBI Taxonomy" id="314275"/>
    <lineage>
        <taxon>Bacteria</taxon>
        <taxon>Pseudomonadati</taxon>
        <taxon>Pseudomonadota</taxon>
        <taxon>Gammaproteobacteria</taxon>
        <taxon>Alteromonadales</taxon>
        <taxon>Alteromonadaceae</taxon>
        <taxon>Alteromonas/Salinimonas group</taxon>
        <taxon>Alteromonas</taxon>
    </lineage>
</organism>
<evidence type="ECO:0000259" key="6">
    <source>
        <dbReference type="Pfam" id="PF08244"/>
    </source>
</evidence>
<dbReference type="SMART" id="SM00640">
    <property type="entry name" value="Glyco_32"/>
    <property type="match status" value="1"/>
</dbReference>
<evidence type="ECO:0000256" key="1">
    <source>
        <dbReference type="ARBA" id="ARBA00009902"/>
    </source>
</evidence>
<dbReference type="Gene3D" id="2.60.120.560">
    <property type="entry name" value="Exo-inulinase, domain 1"/>
    <property type="match status" value="1"/>
</dbReference>
<dbReference type="SUPFAM" id="SSF49899">
    <property type="entry name" value="Concanavalin A-like lectins/glucanases"/>
    <property type="match status" value="1"/>
</dbReference>
<keyword evidence="3 4" id="KW-0326">Glycosidase</keyword>
<dbReference type="GO" id="GO:0004575">
    <property type="term" value="F:sucrose alpha-glucosidase activity"/>
    <property type="evidence" value="ECO:0007669"/>
    <property type="project" value="TreeGrafter"/>
</dbReference>
<dbReference type="PANTHER" id="PTHR42800:SF1">
    <property type="entry name" value="EXOINULINASE INUD (AFU_ORTHOLOGUE AFUA_5G00480)"/>
    <property type="match status" value="1"/>
</dbReference>
<evidence type="ECO:0000256" key="2">
    <source>
        <dbReference type="ARBA" id="ARBA00022801"/>
    </source>
</evidence>
<proteinExistence type="inferred from homology"/>
<dbReference type="Proteomes" id="UP000182101">
    <property type="component" value="Chromosome"/>
</dbReference>
<feature type="domain" description="Glycosyl hydrolase family 32 N-terminal" evidence="5">
    <location>
        <begin position="24"/>
        <end position="225"/>
    </location>
</feature>
<accession>A0AAC9NQX0</accession>
<evidence type="ECO:0000256" key="3">
    <source>
        <dbReference type="ARBA" id="ARBA00023295"/>
    </source>
</evidence>
<comment type="similarity">
    <text evidence="1 4">Belongs to the glycosyl hydrolase 32 family.</text>
</comment>
<dbReference type="InterPro" id="IPR013148">
    <property type="entry name" value="Glyco_hydro_32_N"/>
</dbReference>
<dbReference type="InterPro" id="IPR013320">
    <property type="entry name" value="ConA-like_dom_sf"/>
</dbReference>
<dbReference type="GO" id="GO:0005737">
    <property type="term" value="C:cytoplasm"/>
    <property type="evidence" value="ECO:0007669"/>
    <property type="project" value="TreeGrafter"/>
</dbReference>
<dbReference type="Pfam" id="PF08244">
    <property type="entry name" value="Glyco_hydro_32C"/>
    <property type="match status" value="1"/>
</dbReference>
<dbReference type="Pfam" id="PF00251">
    <property type="entry name" value="Glyco_hydro_32N"/>
    <property type="match status" value="1"/>
</dbReference>
<keyword evidence="2 4" id="KW-0378">Hydrolase</keyword>
<evidence type="ECO:0000256" key="4">
    <source>
        <dbReference type="RuleBase" id="RU362110"/>
    </source>
</evidence>
<gene>
    <name evidence="7" type="ORF">BM524_06880</name>
</gene>
<dbReference type="EMBL" id="CP018024">
    <property type="protein sequence ID" value="APD89538.1"/>
    <property type="molecule type" value="Genomic_DNA"/>
</dbReference>
<evidence type="ECO:0000313" key="8">
    <source>
        <dbReference type="Proteomes" id="UP000182101"/>
    </source>
</evidence>
<dbReference type="InterPro" id="IPR001362">
    <property type="entry name" value="Glyco_hydro_32"/>
</dbReference>
<evidence type="ECO:0000259" key="5">
    <source>
        <dbReference type="Pfam" id="PF00251"/>
    </source>
</evidence>
<evidence type="ECO:0000313" key="7">
    <source>
        <dbReference type="EMBL" id="APD89538.1"/>
    </source>
</evidence>
<feature type="domain" description="Glycosyl hydrolase family 32 C-terminal" evidence="6">
    <location>
        <begin position="265"/>
        <end position="358"/>
    </location>
</feature>
<dbReference type="AlphaFoldDB" id="A0AAC9NQX0"/>
<dbReference type="InterPro" id="IPR013189">
    <property type="entry name" value="Glyco_hydro_32_C"/>
</dbReference>
<dbReference type="PANTHER" id="PTHR42800">
    <property type="entry name" value="EXOINULINASE INUD (AFU_ORTHOLOGUE AFUA_5G00480)"/>
    <property type="match status" value="1"/>
</dbReference>